<feature type="domain" description="ABC transporter" evidence="4">
    <location>
        <begin position="5"/>
        <end position="235"/>
    </location>
</feature>
<organism evidence="5">
    <name type="scientific">Jonesiaceae bacterium BS-20</name>
    <dbReference type="NCBI Taxonomy" id="3120821"/>
    <lineage>
        <taxon>Bacteria</taxon>
        <taxon>Bacillati</taxon>
        <taxon>Actinomycetota</taxon>
        <taxon>Actinomycetes</taxon>
        <taxon>Micrococcales</taxon>
        <taxon>Jonesiaceae</taxon>
    </lineage>
</organism>
<dbReference type="Pfam" id="PF00005">
    <property type="entry name" value="ABC_tran"/>
    <property type="match status" value="1"/>
</dbReference>
<dbReference type="PROSITE" id="PS50893">
    <property type="entry name" value="ABC_TRANSPORTER_2"/>
    <property type="match status" value="1"/>
</dbReference>
<reference evidence="5" key="1">
    <citation type="submission" date="2024-02" db="EMBL/GenBank/DDBJ databases">
        <title>Tomenella chthoni gen. nov. sp. nov., a member of the family Jonesiaceae isolated from bat guano.</title>
        <authorList>
            <person name="Miller S.L."/>
            <person name="King J."/>
            <person name="Sankaranarayanan K."/>
            <person name="Lawson P.A."/>
        </authorList>
    </citation>
    <scope>NUCLEOTIDE SEQUENCE</scope>
    <source>
        <strain evidence="5">BS-20</strain>
    </source>
</reference>
<dbReference type="PROSITE" id="PS00211">
    <property type="entry name" value="ABC_TRANSPORTER_1"/>
    <property type="match status" value="1"/>
</dbReference>
<evidence type="ECO:0000313" key="5">
    <source>
        <dbReference type="EMBL" id="XBH21871.1"/>
    </source>
</evidence>
<proteinExistence type="predicted"/>
<name>A0AAU7DYN2_9MICO</name>
<dbReference type="GO" id="GO:0016887">
    <property type="term" value="F:ATP hydrolysis activity"/>
    <property type="evidence" value="ECO:0007669"/>
    <property type="project" value="InterPro"/>
</dbReference>
<keyword evidence="2" id="KW-0547">Nucleotide-binding</keyword>
<gene>
    <name evidence="5" type="ORF">V5R04_01190</name>
</gene>
<dbReference type="InterPro" id="IPR003439">
    <property type="entry name" value="ABC_transporter-like_ATP-bd"/>
</dbReference>
<protein>
    <submittedName>
        <fullName evidence="5">ABC transporter ATP-binding protein</fullName>
    </submittedName>
</protein>
<dbReference type="EMBL" id="CP146203">
    <property type="protein sequence ID" value="XBH21871.1"/>
    <property type="molecule type" value="Genomic_DNA"/>
</dbReference>
<evidence type="ECO:0000256" key="3">
    <source>
        <dbReference type="ARBA" id="ARBA00022840"/>
    </source>
</evidence>
<dbReference type="GO" id="GO:0098796">
    <property type="term" value="C:membrane protein complex"/>
    <property type="evidence" value="ECO:0007669"/>
    <property type="project" value="UniProtKB-ARBA"/>
</dbReference>
<dbReference type="InterPro" id="IPR017871">
    <property type="entry name" value="ABC_transporter-like_CS"/>
</dbReference>
<dbReference type="PANTHER" id="PTHR24220:SF86">
    <property type="entry name" value="ABC TRANSPORTER ABCH.1"/>
    <property type="match status" value="1"/>
</dbReference>
<evidence type="ECO:0000256" key="1">
    <source>
        <dbReference type="ARBA" id="ARBA00022448"/>
    </source>
</evidence>
<dbReference type="GO" id="GO:0005886">
    <property type="term" value="C:plasma membrane"/>
    <property type="evidence" value="ECO:0007669"/>
    <property type="project" value="TreeGrafter"/>
</dbReference>
<dbReference type="GO" id="GO:0022857">
    <property type="term" value="F:transmembrane transporter activity"/>
    <property type="evidence" value="ECO:0007669"/>
    <property type="project" value="TreeGrafter"/>
</dbReference>
<dbReference type="InterPro" id="IPR027417">
    <property type="entry name" value="P-loop_NTPase"/>
</dbReference>
<dbReference type="InterPro" id="IPR017911">
    <property type="entry name" value="MacB-like_ATP-bd"/>
</dbReference>
<dbReference type="PANTHER" id="PTHR24220">
    <property type="entry name" value="IMPORT ATP-BINDING PROTEIN"/>
    <property type="match status" value="1"/>
</dbReference>
<keyword evidence="3 5" id="KW-0067">ATP-binding</keyword>
<keyword evidence="1" id="KW-0813">Transport</keyword>
<dbReference type="InterPro" id="IPR015854">
    <property type="entry name" value="ABC_transpr_LolD-like"/>
</dbReference>
<evidence type="ECO:0000259" key="4">
    <source>
        <dbReference type="PROSITE" id="PS50893"/>
    </source>
</evidence>
<dbReference type="SMART" id="SM00382">
    <property type="entry name" value="AAA"/>
    <property type="match status" value="1"/>
</dbReference>
<dbReference type="CDD" id="cd03255">
    <property type="entry name" value="ABC_MJ0796_LolCDE_FtsE"/>
    <property type="match status" value="1"/>
</dbReference>
<dbReference type="FunFam" id="3.40.50.300:FF:000032">
    <property type="entry name" value="Export ABC transporter ATP-binding protein"/>
    <property type="match status" value="1"/>
</dbReference>
<evidence type="ECO:0000256" key="2">
    <source>
        <dbReference type="ARBA" id="ARBA00022741"/>
    </source>
</evidence>
<dbReference type="AlphaFoldDB" id="A0AAU7DYN2"/>
<dbReference type="GO" id="GO:0005524">
    <property type="term" value="F:ATP binding"/>
    <property type="evidence" value="ECO:0007669"/>
    <property type="project" value="UniProtKB-KW"/>
</dbReference>
<dbReference type="Gene3D" id="3.40.50.300">
    <property type="entry name" value="P-loop containing nucleotide triphosphate hydrolases"/>
    <property type="match status" value="1"/>
</dbReference>
<dbReference type="SUPFAM" id="SSF52540">
    <property type="entry name" value="P-loop containing nucleoside triphosphate hydrolases"/>
    <property type="match status" value="1"/>
</dbReference>
<accession>A0AAU7DYN2</accession>
<sequence length="235" mass="25934">MSTLISLRNISRTVHLADGSPLTILKDVNLEVQRGEYISIVGRSGTGKTTLLNILGLLDNGTTGTYHLDDIDVYKMRERKRTKLRGDTFGFVFQQFNLLPKRNALENVAAPLFYGQGKQFWRRDSIASAGLERVGLFERRDSLPGKLSGGEQQRVAIARALVRNPSVILCDEPTGALDVDTGARVMDLLQEVAQQNNSALIVITHDLSISEKADSQYILNNGALHPVTNAREAFL</sequence>
<dbReference type="InterPro" id="IPR003593">
    <property type="entry name" value="AAA+_ATPase"/>
</dbReference>